<feature type="compositionally biased region" description="Low complexity" evidence="1">
    <location>
        <begin position="297"/>
        <end position="312"/>
    </location>
</feature>
<name>A0ABR0KI31_9EURO</name>
<evidence type="ECO:0000313" key="3">
    <source>
        <dbReference type="Proteomes" id="UP001345013"/>
    </source>
</evidence>
<dbReference type="EMBL" id="JAVRRG010000020">
    <property type="protein sequence ID" value="KAK5096939.1"/>
    <property type="molecule type" value="Genomic_DNA"/>
</dbReference>
<feature type="region of interest" description="Disordered" evidence="1">
    <location>
        <begin position="269"/>
        <end position="315"/>
    </location>
</feature>
<feature type="region of interest" description="Disordered" evidence="1">
    <location>
        <begin position="186"/>
        <end position="213"/>
    </location>
</feature>
<proteinExistence type="predicted"/>
<evidence type="ECO:0000256" key="1">
    <source>
        <dbReference type="SAM" id="MobiDB-lite"/>
    </source>
</evidence>
<keyword evidence="3" id="KW-1185">Reference proteome</keyword>
<accession>A0ABR0KI31</accession>
<reference evidence="2 3" key="1">
    <citation type="submission" date="2023-08" db="EMBL/GenBank/DDBJ databases">
        <title>Black Yeasts Isolated from many extreme environments.</title>
        <authorList>
            <person name="Coleine C."/>
            <person name="Stajich J.E."/>
            <person name="Selbmann L."/>
        </authorList>
    </citation>
    <scope>NUCLEOTIDE SEQUENCE [LARGE SCALE GENOMIC DNA]</scope>
    <source>
        <strain evidence="2 3">CCFEE 5885</strain>
    </source>
</reference>
<evidence type="ECO:0000313" key="2">
    <source>
        <dbReference type="EMBL" id="KAK5096939.1"/>
    </source>
</evidence>
<protein>
    <submittedName>
        <fullName evidence="2">Uncharacterized protein</fullName>
    </submittedName>
</protein>
<comment type="caution">
    <text evidence="2">The sequence shown here is derived from an EMBL/GenBank/DDBJ whole genome shotgun (WGS) entry which is preliminary data.</text>
</comment>
<dbReference type="Proteomes" id="UP001345013">
    <property type="component" value="Unassembled WGS sequence"/>
</dbReference>
<gene>
    <name evidence="2" type="ORF">LTR24_002380</name>
</gene>
<feature type="compositionally biased region" description="Basic residues" evidence="1">
    <location>
        <begin position="279"/>
        <end position="293"/>
    </location>
</feature>
<sequence>MIFFKCLGDMNCGKKMTYLVDGKGCNLCGAPCEILHNPELSVKAPDSEDPIALRLRRAENKMTKNVREEDDRYKGIAQRMDGPSLGMATEKAGVDGSSSNDPHSALQDISQGWNILRLDIPSPVASRELSQRSLAWMPDGVFGNIGVQQDFSPELDLVNKPSWPSTYVRTTGPDQIDTFTAVEGSKLSTHDDGASHRPTRTGETAPAFPHDGEHYRADTNVVRSNFAVPKELSDDEHEIHELASEAVPCQMEGTPYLQNPELPRPSVAEKLEEDEKNEKKRKAKAKKKARKERKQAEAAAEEQAPKKPAAPKIQLNTSSVPIAILEKPEPVVPKSPTQSAWNAVLRKGRFTKETSMKGRKEVNASSYLAREADEDDEDEVPRAIELKFNVGGAKHDSKRVVPRHAIV</sequence>
<organism evidence="2 3">
    <name type="scientific">Lithohypha guttulata</name>
    <dbReference type="NCBI Taxonomy" id="1690604"/>
    <lineage>
        <taxon>Eukaryota</taxon>
        <taxon>Fungi</taxon>
        <taxon>Dikarya</taxon>
        <taxon>Ascomycota</taxon>
        <taxon>Pezizomycotina</taxon>
        <taxon>Eurotiomycetes</taxon>
        <taxon>Chaetothyriomycetidae</taxon>
        <taxon>Chaetothyriales</taxon>
        <taxon>Trichomeriaceae</taxon>
        <taxon>Lithohypha</taxon>
    </lineage>
</organism>